<dbReference type="AlphaFoldDB" id="A0A5J6GRX7"/>
<feature type="transmembrane region" description="Helical" evidence="6">
    <location>
        <begin position="233"/>
        <end position="258"/>
    </location>
</feature>
<feature type="transmembrane region" description="Helical" evidence="6">
    <location>
        <begin position="264"/>
        <end position="283"/>
    </location>
</feature>
<protein>
    <submittedName>
        <fullName evidence="7">MFS transporter</fullName>
    </submittedName>
</protein>
<dbReference type="Proteomes" id="UP000325529">
    <property type="component" value="Chromosome"/>
</dbReference>
<dbReference type="InterPro" id="IPR011701">
    <property type="entry name" value="MFS"/>
</dbReference>
<keyword evidence="2" id="KW-1003">Cell membrane</keyword>
<accession>A0A5J6GRX7</accession>
<dbReference type="GO" id="GO:0022857">
    <property type="term" value="F:transmembrane transporter activity"/>
    <property type="evidence" value="ECO:0007669"/>
    <property type="project" value="InterPro"/>
</dbReference>
<feature type="transmembrane region" description="Helical" evidence="6">
    <location>
        <begin position="110"/>
        <end position="133"/>
    </location>
</feature>
<evidence type="ECO:0000256" key="2">
    <source>
        <dbReference type="ARBA" id="ARBA00022475"/>
    </source>
</evidence>
<comment type="subcellular location">
    <subcellularLocation>
        <location evidence="1">Cell membrane</location>
        <topology evidence="1">Multi-pass membrane protein</topology>
    </subcellularLocation>
</comment>
<dbReference type="InterPro" id="IPR036259">
    <property type="entry name" value="MFS_trans_sf"/>
</dbReference>
<keyword evidence="4 6" id="KW-1133">Transmembrane helix</keyword>
<evidence type="ECO:0000256" key="5">
    <source>
        <dbReference type="ARBA" id="ARBA00023136"/>
    </source>
</evidence>
<organism evidence="7 8">
    <name type="scientific">Streptomyces kanamyceticus</name>
    <dbReference type="NCBI Taxonomy" id="1967"/>
    <lineage>
        <taxon>Bacteria</taxon>
        <taxon>Bacillati</taxon>
        <taxon>Actinomycetota</taxon>
        <taxon>Actinomycetes</taxon>
        <taxon>Kitasatosporales</taxon>
        <taxon>Streptomycetaceae</taxon>
        <taxon>Streptomyces</taxon>
    </lineage>
</organism>
<sequence>MVDDSRKHSSIWRNREFLLLWSGQTVSEMGTQITVLALPLVAVVLLDATPFQVGLLAAAETSAYLLVALPAGAIVDRVAKRRLMIWCDVGLFLVIGSVPLAHVLDSLTLVHLYVVALVSSVLSVFFAVAYQAYLPAVLEHSQLLDGNGKIAASRSVAQVAGPSSGAGLVTLIGAAGAMAADAVSFALSASALSAIRTPEPRRKADPGPRPTMRSQIREGLDYVLRDRILRNSVAFNGTANFFVIIVETLGPVFLIRTLHLRPGLVGLLLALGAVGGVAGGVAARHLARRFGSARISWIAMTVLSLPGLLIPMAGSGWWVLLFGFGWISWTFSSTVAGISLTSYRQAACPPELLGRVSAAARWITWGTLPVGGLVGGGLATVFGVQTTLWIAVIGGCCAGLWLFFSPLRGMRDIPLNEPEPRPTAETEAVAEKP</sequence>
<evidence type="ECO:0000256" key="1">
    <source>
        <dbReference type="ARBA" id="ARBA00004651"/>
    </source>
</evidence>
<reference evidence="7 8" key="1">
    <citation type="submission" date="2017-09" db="EMBL/GenBank/DDBJ databases">
        <authorList>
            <person name="Lee N."/>
            <person name="Cho B.-K."/>
        </authorList>
    </citation>
    <scope>NUCLEOTIDE SEQUENCE [LARGE SCALE GENOMIC DNA]</scope>
    <source>
        <strain evidence="7 8">ATCC 12853</strain>
    </source>
</reference>
<keyword evidence="5 6" id="KW-0472">Membrane</keyword>
<dbReference type="OrthoDB" id="9815525at2"/>
<evidence type="ECO:0000256" key="4">
    <source>
        <dbReference type="ARBA" id="ARBA00022989"/>
    </source>
</evidence>
<dbReference type="CDD" id="cd06173">
    <property type="entry name" value="MFS_MefA_like"/>
    <property type="match status" value="1"/>
</dbReference>
<feature type="transmembrane region" description="Helical" evidence="6">
    <location>
        <begin position="83"/>
        <end position="104"/>
    </location>
</feature>
<dbReference type="RefSeq" id="WP_055547154.1">
    <property type="nucleotide sequence ID" value="NZ_CP023699.1"/>
</dbReference>
<evidence type="ECO:0000256" key="3">
    <source>
        <dbReference type="ARBA" id="ARBA00022692"/>
    </source>
</evidence>
<dbReference type="GO" id="GO:0005886">
    <property type="term" value="C:plasma membrane"/>
    <property type="evidence" value="ECO:0007669"/>
    <property type="project" value="UniProtKB-SubCell"/>
</dbReference>
<feature type="transmembrane region" description="Helical" evidence="6">
    <location>
        <begin position="51"/>
        <end position="71"/>
    </location>
</feature>
<evidence type="ECO:0000313" key="8">
    <source>
        <dbReference type="Proteomes" id="UP000325529"/>
    </source>
</evidence>
<dbReference type="Gene3D" id="1.20.1250.20">
    <property type="entry name" value="MFS general substrate transporter like domains"/>
    <property type="match status" value="1"/>
</dbReference>
<feature type="transmembrane region" description="Helical" evidence="6">
    <location>
        <begin position="319"/>
        <end position="341"/>
    </location>
</feature>
<keyword evidence="3 6" id="KW-0812">Transmembrane</keyword>
<evidence type="ECO:0000313" key="7">
    <source>
        <dbReference type="EMBL" id="QEU96548.1"/>
    </source>
</evidence>
<keyword evidence="8" id="KW-1185">Reference proteome</keyword>
<feature type="transmembrane region" description="Helical" evidence="6">
    <location>
        <begin position="362"/>
        <end position="382"/>
    </location>
</feature>
<feature type="transmembrane region" description="Helical" evidence="6">
    <location>
        <begin position="295"/>
        <end position="313"/>
    </location>
</feature>
<feature type="transmembrane region" description="Helical" evidence="6">
    <location>
        <begin position="388"/>
        <end position="404"/>
    </location>
</feature>
<dbReference type="SUPFAM" id="SSF103473">
    <property type="entry name" value="MFS general substrate transporter"/>
    <property type="match status" value="1"/>
</dbReference>
<dbReference type="PANTHER" id="PTHR23513:SF6">
    <property type="entry name" value="MAJOR FACILITATOR SUPERFAMILY ASSOCIATED DOMAIN-CONTAINING PROTEIN"/>
    <property type="match status" value="1"/>
</dbReference>
<proteinExistence type="predicted"/>
<dbReference type="Pfam" id="PF07690">
    <property type="entry name" value="MFS_1"/>
    <property type="match status" value="1"/>
</dbReference>
<evidence type="ECO:0000256" key="6">
    <source>
        <dbReference type="SAM" id="Phobius"/>
    </source>
</evidence>
<dbReference type="KEGG" id="ska:CP970_41405"/>
<dbReference type="EMBL" id="CP023699">
    <property type="protein sequence ID" value="QEU96548.1"/>
    <property type="molecule type" value="Genomic_DNA"/>
</dbReference>
<name>A0A5J6GRX7_STRKN</name>
<dbReference type="PANTHER" id="PTHR23513">
    <property type="entry name" value="INTEGRAL MEMBRANE EFFLUX PROTEIN-RELATED"/>
    <property type="match status" value="1"/>
</dbReference>
<feature type="transmembrane region" description="Helical" evidence="6">
    <location>
        <begin position="21"/>
        <end position="45"/>
    </location>
</feature>
<gene>
    <name evidence="7" type="ORF">CP970_41405</name>
</gene>